<keyword evidence="4" id="KW-1185">Reference proteome</keyword>
<gene>
    <name evidence="3" type="ORF">DGAL_LOCUS15619</name>
</gene>
<name>A0A8J2S9E2_9CRUS</name>
<evidence type="ECO:0000256" key="1">
    <source>
        <dbReference type="SAM" id="MobiDB-lite"/>
    </source>
</evidence>
<reference evidence="3" key="1">
    <citation type="submission" date="2021-11" db="EMBL/GenBank/DDBJ databases">
        <authorList>
            <person name="Schell T."/>
        </authorList>
    </citation>
    <scope>NUCLEOTIDE SEQUENCE</scope>
    <source>
        <strain evidence="3">M5</strain>
    </source>
</reference>
<feature type="signal peptide" evidence="2">
    <location>
        <begin position="1"/>
        <end position="16"/>
    </location>
</feature>
<feature type="region of interest" description="Disordered" evidence="1">
    <location>
        <begin position="25"/>
        <end position="44"/>
    </location>
</feature>
<evidence type="ECO:0000256" key="2">
    <source>
        <dbReference type="SAM" id="SignalP"/>
    </source>
</evidence>
<proteinExistence type="predicted"/>
<feature type="chain" id="PRO_5035321683" evidence="2">
    <location>
        <begin position="17"/>
        <end position="189"/>
    </location>
</feature>
<evidence type="ECO:0000313" key="4">
    <source>
        <dbReference type="Proteomes" id="UP000789390"/>
    </source>
</evidence>
<keyword evidence="2" id="KW-0732">Signal</keyword>
<comment type="caution">
    <text evidence="3">The sequence shown here is derived from an EMBL/GenBank/DDBJ whole genome shotgun (WGS) entry which is preliminary data.</text>
</comment>
<dbReference type="AlphaFoldDB" id="A0A8J2S9E2"/>
<feature type="compositionally biased region" description="Basic and acidic residues" evidence="1">
    <location>
        <begin position="31"/>
        <end position="42"/>
    </location>
</feature>
<dbReference type="EMBL" id="CAKKLH010000319">
    <property type="protein sequence ID" value="CAH0111962.1"/>
    <property type="molecule type" value="Genomic_DNA"/>
</dbReference>
<organism evidence="3 4">
    <name type="scientific">Daphnia galeata</name>
    <dbReference type="NCBI Taxonomy" id="27404"/>
    <lineage>
        <taxon>Eukaryota</taxon>
        <taxon>Metazoa</taxon>
        <taxon>Ecdysozoa</taxon>
        <taxon>Arthropoda</taxon>
        <taxon>Crustacea</taxon>
        <taxon>Branchiopoda</taxon>
        <taxon>Diplostraca</taxon>
        <taxon>Cladocera</taxon>
        <taxon>Anomopoda</taxon>
        <taxon>Daphniidae</taxon>
        <taxon>Daphnia</taxon>
    </lineage>
</organism>
<protein>
    <submittedName>
        <fullName evidence="3">Uncharacterized protein</fullName>
    </submittedName>
</protein>
<sequence length="189" mass="20655">MLPIVIVTCLATVAMCAPTDLRPTTVMSEGPEGRLQETEEPGKGYWGYITTQTSDGQFEHKTIDGKTIATTVKQLPVSPAVLPAVYPYPMSFVPGYGFRYFPGNNFPAYYPFYPGQYGFHGNQETKSDIEEPSDVTVEQLLAVDEDGTRQSPPTPATNPLAPLFNFMIGLNNLNIAALTFANVGMFFLG</sequence>
<accession>A0A8J2S9E2</accession>
<dbReference type="OrthoDB" id="6349526at2759"/>
<dbReference type="Proteomes" id="UP000789390">
    <property type="component" value="Unassembled WGS sequence"/>
</dbReference>
<evidence type="ECO:0000313" key="3">
    <source>
        <dbReference type="EMBL" id="CAH0111962.1"/>
    </source>
</evidence>